<dbReference type="InterPro" id="IPR026854">
    <property type="entry name" value="VPS13_N"/>
</dbReference>
<dbReference type="OrthoDB" id="272810at2759"/>
<feature type="domain" description="Vacuolar protein sorting-associated protein 13 VPS13 adaptor binding" evidence="6">
    <location>
        <begin position="1856"/>
        <end position="2389"/>
    </location>
</feature>
<organism evidence="7 8">
    <name type="scientific">Haemonchus contortus</name>
    <name type="common">Barber pole worm</name>
    <dbReference type="NCBI Taxonomy" id="6289"/>
    <lineage>
        <taxon>Eukaryota</taxon>
        <taxon>Metazoa</taxon>
        <taxon>Ecdysozoa</taxon>
        <taxon>Nematoda</taxon>
        <taxon>Chromadorea</taxon>
        <taxon>Rhabditida</taxon>
        <taxon>Rhabditina</taxon>
        <taxon>Rhabditomorpha</taxon>
        <taxon>Strongyloidea</taxon>
        <taxon>Trichostrongylidae</taxon>
        <taxon>Haemonchus</taxon>
    </lineage>
</organism>
<dbReference type="WBParaSite" id="HCON_00051555-00001">
    <property type="protein sequence ID" value="HCON_00051555-00001"/>
    <property type="gene ID" value="HCON_00051555"/>
</dbReference>
<dbReference type="GO" id="GO:0006623">
    <property type="term" value="P:protein targeting to vacuole"/>
    <property type="evidence" value="ECO:0007669"/>
    <property type="project" value="TreeGrafter"/>
</dbReference>
<dbReference type="InterPro" id="IPR035992">
    <property type="entry name" value="Ricin_B-like_lectins"/>
</dbReference>
<keyword evidence="2" id="KW-0813">Transport</keyword>
<comment type="similarity">
    <text evidence="1">Belongs to the VPS13 family.</text>
</comment>
<accession>A0A7I4Y5H9</accession>
<evidence type="ECO:0000256" key="1">
    <source>
        <dbReference type="ARBA" id="ARBA00006545"/>
    </source>
</evidence>
<feature type="region of interest" description="Disordered" evidence="4">
    <location>
        <begin position="381"/>
        <end position="402"/>
    </location>
</feature>
<evidence type="ECO:0000313" key="7">
    <source>
        <dbReference type="Proteomes" id="UP000025227"/>
    </source>
</evidence>
<dbReference type="GO" id="GO:0045053">
    <property type="term" value="P:protein retention in Golgi apparatus"/>
    <property type="evidence" value="ECO:0007669"/>
    <property type="project" value="TreeGrafter"/>
</dbReference>
<name>A0A7I4Y5H9_HAECO</name>
<sequence length="3205" mass="363105">MLENIVAWVLNNYIGEYLENLNTDQLSVALLSGQVELENVPLKKSALRKLDLPVEVKSGLLGRLTLSVPITHLRSEPWALRLSDVLVIVGPPTPDRRYDVEAVERVEQQKKEQMLDELEKRHKAELLSFLGLSVPASQDTWWGASLISTVLNNIQLILNNVHIRYEDDLSLPNGLVFNCGVRIRKMTMQTTNASGKPGFIEPQNGVNIFKKLELKGFSMYWNSGVKLSKDIDTPKNLRDILAPENPDSSFIIHPCSAELRMERNSSKFPLKGPTPRFKFFLRPERITVEMTRRQIAELRALNREWARFERARQHRKWRPLVRVSENPAAWWRFAYNRVSDDARRVHSRRSWHFALTRARHLNAYCRAYRRRLLAMIDDSTTTRSNTDTTDRSKESPGKVATPALGSHEDIAIMKQIERDSQYTYHELHLFRETVFRRVMREKSKAKGPDLSPGYEDTFETIDNALDEIPSSHMLNPVQKEEGRGLYGWITSFFTPEENKVEKVEPIDFGKFDSHEFKDLPKSFNVKEMEEEILDVLHESWDDSTLLRRDVLLAEIAMRLEHITLRFIDTVVLDKVEQKRVLAMDLTGVTSRVELSPRQHSLVVSLAVHDMSIQRLRIGHSPPKDGNSDDELDQSFMFSLVESTKILLAVGRKDSIGGNTEPLFRMLYRRRSPRLTVRHNVEGSFHPISVMYEENALNGLSSLFADDPNMFISSEVLNAGIDTSNSQQIMATDSHIFVNFHIPSVTMELRRRGWDEKKRASPEWEAGDPFACLTLQNVSVGYVAREAHLSKIKLGVGHLELSDLMERTMQPLLSTRGTFGISKTLSASCPDLSSPSSPDVSMPSSLPSRSYLEEFASVHAPRKANAAVDGKRPAEEREATMLITLVDPRHPQFESKFMKKNCDIDIELNELDMGMNRRTWTALIDLAGLLGTEETGHDCPEIEANLEKDLAIKPMLIPFCVGSAVRVRSLRIDMNYPANSTRLGMIRLENAVVTSKLNLYQAQETLSICILVDGLRVDDRTPYYSELYPEKMILCDGNNVVPSHAEIRIVKFLGEDVNRECDLRLSVTVPETMRLYYIHTHRYFCGLLDFWLHFNELQDQVAKVKRRNVIDGVRSKVALDLNVKCPTSVVFPLNQCSDQLLVLESEGVRLSNKFKRMSEMESDFQKNCIETDFGYDPSVDCVLDCLNVLLPEVSIFEGKRFMMANRKEDKTSRSLGREAFESFEIIMALESVFSRRFDLSVDVFRNLDGILSHNAPDLSVVASISKLTWRITSDFYILFRGVLEKNFGDPLIPIPETIPMEILQKPTTGCEVGCVNKYATLSFRLLFDNVELDCLVPQTSSNPPPTSLFGKPFTPFAKMQLHSARVSFDVFIDGQSELDLVCESANLIDTREVQLGSGTKNMFHTILRPRESSNKNYQLMSEAHIMMRKDEVPVVTLVLMYSRVLMFYDWLNDAKEFVMLSSDFIPKYSDDVGRTVVNGGVVGRMGRVPSGQQQTLALKITLRDSDLYLLENPSRSNSFAVVVNTSAVLNVSDPGGVMAFNLEIQNISISWCCMQNEEATLNQCSNEFSIAVSMAMNSSVTEDPNKRRGLPSLTQKRHMIEVYINGMIGRLSYKDVRVLRNAVDGYMENLKQNSGVTMIPVIGIPPKPKNIEIGRIMIKSERIDLWLLDDFQGSSIPLLRMSLLNLSIDRQSEDRLVSNFSISADYFNQRVFGWEPMVENWSVLRLLLTRKENTRNMDLIAESRSTLDINITEQLMQQAVQIASRWPLIRSSFERDDFRNSCARSRSDHLPYLFKNQTGCDVVFSTAVEDIQIARTTQRKASVRWISVAKDKEHTFEFPPRLLLYSHSEREPPRQLIVRVSGWDEISPVNVDACGTYFRLVKGVKRGIPMARVVIQVTMEKDGKKVVAVRSSIDVHNQLPHQLAIYSAEDKRELMIVDPIQTKPIPLPFAHCQFLMCPVGCQVLEKAEGSWLKVRAAGDTLNRTQRLETTDKNNHYWLCTAVRREHYPDQESLPGHSIFVVAPLTLQNLLPVDVEIHVVDKVFPIAAGKQLLITSVDITKPLSIRVVTDRLRTVQECYISKSSVGEGQLVSLRLHDASGRPLDMYGNVHIGTGGSISFSLWVPYWIVNKSGIPLILKQEAASSEAAGQMSEHERAKDRNPLMFSFADDGCPKQCVVRVGRGLAKEPYYVPRYSQKFALTPGVQALKLNVVHESLPTLYYNIGVEVRAGTGRYKDTQVVLLTPRYVISNQSSYAISVCHHDLIDRPSEHVHIASQCSLVWNENYEDCRQMCVRRSDVRHWSCPFRIDRIGSFHITMRDSDETPRFVRVEVILNSAVFCVTFTDAEYYPPPIRIDNQSDVPVLYQQQSEGPIGQHLRTICKARSHIDYAWDDLYGSRRIVLQVYENKSHVYDPSMPGIGPQLVYENNVYIQLASSFNDFNVTGNKKTDECELVLETMQKGKVMLNKQNRIDANSGNQLWVICRDGCIENVGMSHRSKTRTVLDVLERMGFQLMMTPRSSSRDRYQKWTLSPDGRLWCEALPDMAVTYQTPNLFLAKNQQAEDHIIPASSQVWQVQRQRPGSGTLEVECLHSGPTLVVRITDREDRMRTLSMPTMPKPTNSAGLEVNVTMRAGIGVSLVNGSHEELLYARFGGIVLSARRMDETYQLTGSVDVIQIDNQLLNSDKWQVLYCQPEVLLADDDAQSPWANGDLPPGVSGTARPALKLEMNCTPMKHYDAFDCFRLKLCDLDVQLDELLLWKLVQFAQATEAASSVQHRTLSLPPNTDLERTDPLRTRRWYFGTLDLEMGQISLSVVTVSKSSLPPECRQLKQQFNMKLVSFENAAVYLPPFRQFHYFETSSFLLESLQKFYFAELQKQTLNIVVTLDAFGNPQGLVTDLKDSFQGLFIEGNLQRFVAGLGYGVSNSISKLASSAASGVGALTFDQEHEAKRRHNMIRSHSTTTTPLSHLYSGVKGLGVGVLGGMTAIVTNTIAESRKSGIVTGAIRGITTGAVDTVTKPVQGLFDLVEGTASAMKELAGPATGSGRRLAAVGRVRPPRLCRNLYHLLPPYSIQLANAQMEMMRINGYSTKERLLDVEVCLEQFKGDGLIRHYVLISTRQCYVCQQVNSEPSHVISRIPYKYLRNVQPRPELENSLASLEVILDTDDRRTRPSHVWCGRFEVARRLAEKVMRAKHEYDHSKRTLTGQDCMAG</sequence>
<evidence type="ECO:0000259" key="6">
    <source>
        <dbReference type="Pfam" id="PF25036"/>
    </source>
</evidence>
<dbReference type="SUPFAM" id="SSF50370">
    <property type="entry name" value="Ricin B-like lectins"/>
    <property type="match status" value="1"/>
</dbReference>
<dbReference type="PANTHER" id="PTHR16166:SF141">
    <property type="entry name" value="INTERMEMBRANE LIPID TRANSFER PROTEIN VPS13D"/>
    <property type="match status" value="1"/>
</dbReference>
<keyword evidence="3" id="KW-0445">Lipid transport</keyword>
<dbReference type="GO" id="GO:0006869">
    <property type="term" value="P:lipid transport"/>
    <property type="evidence" value="ECO:0007669"/>
    <property type="project" value="UniProtKB-KW"/>
</dbReference>
<reference evidence="8" key="1">
    <citation type="submission" date="2020-12" db="UniProtKB">
        <authorList>
            <consortium name="WormBaseParasite"/>
        </authorList>
    </citation>
    <scope>IDENTIFICATION</scope>
    <source>
        <strain evidence="8">MHco3</strain>
    </source>
</reference>
<proteinExistence type="inferred from homology"/>
<dbReference type="InterPro" id="IPR026847">
    <property type="entry name" value="VPS13"/>
</dbReference>
<keyword evidence="7" id="KW-1185">Reference proteome</keyword>
<evidence type="ECO:0000256" key="3">
    <source>
        <dbReference type="ARBA" id="ARBA00023055"/>
    </source>
</evidence>
<dbReference type="Pfam" id="PF25036">
    <property type="entry name" value="VPS13_VAB"/>
    <property type="match status" value="1"/>
</dbReference>
<dbReference type="InterPro" id="IPR009543">
    <property type="entry name" value="VPS13_VAB"/>
</dbReference>
<dbReference type="PANTHER" id="PTHR16166">
    <property type="entry name" value="VACUOLAR PROTEIN SORTING-ASSOCIATED PROTEIN VPS13"/>
    <property type="match status" value="1"/>
</dbReference>
<protein>
    <submittedName>
        <fullName evidence="8">Ricin B-type lectin domain-containing protein</fullName>
    </submittedName>
</protein>
<dbReference type="Proteomes" id="UP000025227">
    <property type="component" value="Unplaced"/>
</dbReference>
<evidence type="ECO:0000259" key="5">
    <source>
        <dbReference type="Pfam" id="PF12624"/>
    </source>
</evidence>
<dbReference type="OMA" id="ALWVPYW"/>
<dbReference type="PROSITE" id="PS50231">
    <property type="entry name" value="RICIN_B_LECTIN"/>
    <property type="match status" value="1"/>
</dbReference>
<evidence type="ECO:0000256" key="4">
    <source>
        <dbReference type="SAM" id="MobiDB-lite"/>
    </source>
</evidence>
<feature type="domain" description="Chorein N-terminal" evidence="5">
    <location>
        <begin position="1"/>
        <end position="707"/>
    </location>
</feature>
<evidence type="ECO:0000313" key="8">
    <source>
        <dbReference type="WBParaSite" id="HCON_00051555-00001"/>
    </source>
</evidence>
<dbReference type="GO" id="GO:0007005">
    <property type="term" value="P:mitochondrion organization"/>
    <property type="evidence" value="ECO:0007669"/>
    <property type="project" value="TreeGrafter"/>
</dbReference>
<evidence type="ECO:0000256" key="2">
    <source>
        <dbReference type="ARBA" id="ARBA00022448"/>
    </source>
</evidence>
<dbReference type="Pfam" id="PF12624">
    <property type="entry name" value="VPS13_N"/>
    <property type="match status" value="1"/>
</dbReference>